<evidence type="ECO:0000313" key="1">
    <source>
        <dbReference type="EMBL" id="MBZ9612184.1"/>
    </source>
</evidence>
<evidence type="ECO:0000313" key="2">
    <source>
        <dbReference type="Proteomes" id="UP000663814"/>
    </source>
</evidence>
<keyword evidence="2" id="KW-1185">Reference proteome</keyword>
<accession>A0ABS7X9F3</accession>
<reference evidence="1 2" key="1">
    <citation type="submission" date="2021-08" db="EMBL/GenBank/DDBJ databases">
        <title>Rheinheimera aquimaris sp. nov., isolated from seawater of the East Sea in Korea.</title>
        <authorList>
            <person name="Kim K.H."/>
            <person name="Wenting R."/>
            <person name="Kim K.R."/>
            <person name="Jeon C.O."/>
        </authorList>
    </citation>
    <scope>NUCLEOTIDE SEQUENCE [LARGE SCALE GENOMIC DNA]</scope>
    <source>
        <strain evidence="1 2">MA-13</strain>
    </source>
</reference>
<sequence length="114" mass="12392">MNRNFVKNLDQETLLQLNKRIRDAGYGQSVAIAEWLTSKGHIATKSGVHRYSVKLKLTDGITAPSGSFDAIIAASGDGGPKTEALSSLFEQLGKLEYQKAELLQKISRLTGQSN</sequence>
<dbReference type="Proteomes" id="UP000663814">
    <property type="component" value="Unassembled WGS sequence"/>
</dbReference>
<comment type="caution">
    <text evidence="1">The sequence shown here is derived from an EMBL/GenBank/DDBJ whole genome shotgun (WGS) entry which is preliminary data.</text>
</comment>
<gene>
    <name evidence="1" type="ORF">I4W93_011320</name>
</gene>
<name>A0ABS7X9F3_9GAMM</name>
<dbReference type="RefSeq" id="WP_205310812.1">
    <property type="nucleotide sequence ID" value="NZ_JAERPS020000003.1"/>
</dbReference>
<proteinExistence type="predicted"/>
<dbReference type="EMBL" id="JAERPS020000003">
    <property type="protein sequence ID" value="MBZ9612184.1"/>
    <property type="molecule type" value="Genomic_DNA"/>
</dbReference>
<organism evidence="1 2">
    <name type="scientific">Rheinheimera maricola</name>
    <dbReference type="NCBI Taxonomy" id="2793282"/>
    <lineage>
        <taxon>Bacteria</taxon>
        <taxon>Pseudomonadati</taxon>
        <taxon>Pseudomonadota</taxon>
        <taxon>Gammaproteobacteria</taxon>
        <taxon>Chromatiales</taxon>
        <taxon>Chromatiaceae</taxon>
        <taxon>Rheinheimera</taxon>
    </lineage>
</organism>
<protein>
    <submittedName>
        <fullName evidence="1">DUF3486 family protein</fullName>
    </submittedName>
</protein>